<dbReference type="GeneID" id="17296224"/>
<dbReference type="Proteomes" id="UP000011087">
    <property type="component" value="Unassembled WGS sequence"/>
</dbReference>
<name>L1IU60_GUITC</name>
<accession>L1IU60</accession>
<gene>
    <name evidence="2" type="ORF">GUITHDRAFT_114399</name>
</gene>
<feature type="region of interest" description="Disordered" evidence="1">
    <location>
        <begin position="1"/>
        <end position="36"/>
    </location>
</feature>
<proteinExistence type="predicted"/>
<evidence type="ECO:0000256" key="1">
    <source>
        <dbReference type="SAM" id="MobiDB-lite"/>
    </source>
</evidence>
<dbReference type="EMBL" id="JH993039">
    <property type="protein sequence ID" value="EKX39439.1"/>
    <property type="molecule type" value="Genomic_DNA"/>
</dbReference>
<reference evidence="4" key="2">
    <citation type="submission" date="2012-11" db="EMBL/GenBank/DDBJ databases">
        <authorList>
            <person name="Kuo A."/>
            <person name="Curtis B.A."/>
            <person name="Tanifuji G."/>
            <person name="Burki F."/>
            <person name="Gruber A."/>
            <person name="Irimia M."/>
            <person name="Maruyama S."/>
            <person name="Arias M.C."/>
            <person name="Ball S.G."/>
            <person name="Gile G.H."/>
            <person name="Hirakawa Y."/>
            <person name="Hopkins J.F."/>
            <person name="Rensing S.A."/>
            <person name="Schmutz J."/>
            <person name="Symeonidi A."/>
            <person name="Elias M."/>
            <person name="Eveleigh R.J."/>
            <person name="Herman E.K."/>
            <person name="Klute M.J."/>
            <person name="Nakayama T."/>
            <person name="Obornik M."/>
            <person name="Reyes-Prieto A."/>
            <person name="Armbrust E.V."/>
            <person name="Aves S.J."/>
            <person name="Beiko R.G."/>
            <person name="Coutinho P."/>
            <person name="Dacks J.B."/>
            <person name="Durnford D.G."/>
            <person name="Fast N.M."/>
            <person name="Green B.R."/>
            <person name="Grisdale C."/>
            <person name="Hempe F."/>
            <person name="Henrissat B."/>
            <person name="Hoppner M.P."/>
            <person name="Ishida K.-I."/>
            <person name="Kim E."/>
            <person name="Koreny L."/>
            <person name="Kroth P.G."/>
            <person name="Liu Y."/>
            <person name="Malik S.-B."/>
            <person name="Maier U.G."/>
            <person name="McRose D."/>
            <person name="Mock T."/>
            <person name="Neilson J.A."/>
            <person name="Onodera N.T."/>
            <person name="Poole A.M."/>
            <person name="Pritham E.J."/>
            <person name="Richards T.A."/>
            <person name="Rocap G."/>
            <person name="Roy S.W."/>
            <person name="Sarai C."/>
            <person name="Schaack S."/>
            <person name="Shirato S."/>
            <person name="Slamovits C.H."/>
            <person name="Spencer D.F."/>
            <person name="Suzuki S."/>
            <person name="Worden A.Z."/>
            <person name="Zauner S."/>
            <person name="Barry K."/>
            <person name="Bell C."/>
            <person name="Bharti A.K."/>
            <person name="Crow J.A."/>
            <person name="Grimwood J."/>
            <person name="Kramer R."/>
            <person name="Lindquist E."/>
            <person name="Lucas S."/>
            <person name="Salamov A."/>
            <person name="McFadden G.I."/>
            <person name="Lane C.E."/>
            <person name="Keeling P.J."/>
            <person name="Gray M.W."/>
            <person name="Grigoriev I.V."/>
            <person name="Archibald J.M."/>
        </authorList>
    </citation>
    <scope>NUCLEOTIDE SEQUENCE</scope>
    <source>
        <strain evidence="4">CCMP2712</strain>
    </source>
</reference>
<evidence type="ECO:0000313" key="3">
    <source>
        <dbReference type="EnsemblProtists" id="EKX39439"/>
    </source>
</evidence>
<reference evidence="2 4" key="1">
    <citation type="journal article" date="2012" name="Nature">
        <title>Algal genomes reveal evolutionary mosaicism and the fate of nucleomorphs.</title>
        <authorList>
            <consortium name="DOE Joint Genome Institute"/>
            <person name="Curtis B.A."/>
            <person name="Tanifuji G."/>
            <person name="Burki F."/>
            <person name="Gruber A."/>
            <person name="Irimia M."/>
            <person name="Maruyama S."/>
            <person name="Arias M.C."/>
            <person name="Ball S.G."/>
            <person name="Gile G.H."/>
            <person name="Hirakawa Y."/>
            <person name="Hopkins J.F."/>
            <person name="Kuo A."/>
            <person name="Rensing S.A."/>
            <person name="Schmutz J."/>
            <person name="Symeonidi A."/>
            <person name="Elias M."/>
            <person name="Eveleigh R.J."/>
            <person name="Herman E.K."/>
            <person name="Klute M.J."/>
            <person name="Nakayama T."/>
            <person name="Obornik M."/>
            <person name="Reyes-Prieto A."/>
            <person name="Armbrust E.V."/>
            <person name="Aves S.J."/>
            <person name="Beiko R.G."/>
            <person name="Coutinho P."/>
            <person name="Dacks J.B."/>
            <person name="Durnford D.G."/>
            <person name="Fast N.M."/>
            <person name="Green B.R."/>
            <person name="Grisdale C.J."/>
            <person name="Hempel F."/>
            <person name="Henrissat B."/>
            <person name="Hoppner M.P."/>
            <person name="Ishida K."/>
            <person name="Kim E."/>
            <person name="Koreny L."/>
            <person name="Kroth P.G."/>
            <person name="Liu Y."/>
            <person name="Malik S.B."/>
            <person name="Maier U.G."/>
            <person name="McRose D."/>
            <person name="Mock T."/>
            <person name="Neilson J.A."/>
            <person name="Onodera N.T."/>
            <person name="Poole A.M."/>
            <person name="Pritham E.J."/>
            <person name="Richards T.A."/>
            <person name="Rocap G."/>
            <person name="Roy S.W."/>
            <person name="Sarai C."/>
            <person name="Schaack S."/>
            <person name="Shirato S."/>
            <person name="Slamovits C.H."/>
            <person name="Spencer D.F."/>
            <person name="Suzuki S."/>
            <person name="Worden A.Z."/>
            <person name="Zauner S."/>
            <person name="Barry K."/>
            <person name="Bell C."/>
            <person name="Bharti A.K."/>
            <person name="Crow J.A."/>
            <person name="Grimwood J."/>
            <person name="Kramer R."/>
            <person name="Lindquist E."/>
            <person name="Lucas S."/>
            <person name="Salamov A."/>
            <person name="McFadden G.I."/>
            <person name="Lane C.E."/>
            <person name="Keeling P.J."/>
            <person name="Gray M.W."/>
            <person name="Grigoriev I.V."/>
            <person name="Archibald J.M."/>
        </authorList>
    </citation>
    <scope>NUCLEOTIDE SEQUENCE</scope>
    <source>
        <strain evidence="2 4">CCMP2712</strain>
    </source>
</reference>
<dbReference type="AlphaFoldDB" id="L1IU60"/>
<dbReference type="RefSeq" id="XP_005826419.1">
    <property type="nucleotide sequence ID" value="XM_005826362.1"/>
</dbReference>
<dbReference type="PaxDb" id="55529-EKX39439"/>
<protein>
    <submittedName>
        <fullName evidence="2 3">Uncharacterized protein</fullName>
    </submittedName>
</protein>
<evidence type="ECO:0000313" key="2">
    <source>
        <dbReference type="EMBL" id="EKX39439.1"/>
    </source>
</evidence>
<dbReference type="HOGENOM" id="CLU_2710085_0_0_1"/>
<dbReference type="EnsemblProtists" id="EKX39439">
    <property type="protein sequence ID" value="EKX39439"/>
    <property type="gene ID" value="GUITHDRAFT_114399"/>
</dbReference>
<dbReference type="KEGG" id="gtt:GUITHDRAFT_114399"/>
<reference evidence="3" key="3">
    <citation type="submission" date="2016-03" db="UniProtKB">
        <authorList>
            <consortium name="EnsemblProtists"/>
        </authorList>
    </citation>
    <scope>IDENTIFICATION</scope>
</reference>
<organism evidence="2">
    <name type="scientific">Guillardia theta (strain CCMP2712)</name>
    <name type="common">Cryptophyte</name>
    <dbReference type="NCBI Taxonomy" id="905079"/>
    <lineage>
        <taxon>Eukaryota</taxon>
        <taxon>Cryptophyceae</taxon>
        <taxon>Pyrenomonadales</taxon>
        <taxon>Geminigeraceae</taxon>
        <taxon>Guillardia</taxon>
    </lineage>
</organism>
<sequence length="73" mass="8300">MSSLNSLEKSQESDRRLDDDTSVDVHKGFQSQRPAPVDIEPGLFVVSWLKDLVVVTQRKCFVDINILKTKIIL</sequence>
<feature type="compositionally biased region" description="Basic and acidic residues" evidence="1">
    <location>
        <begin position="9"/>
        <end position="27"/>
    </location>
</feature>
<evidence type="ECO:0000313" key="4">
    <source>
        <dbReference type="Proteomes" id="UP000011087"/>
    </source>
</evidence>
<keyword evidence="4" id="KW-1185">Reference proteome</keyword>